<accession>A0A7U2LHA6</accession>
<gene>
    <name evidence="1" type="ORF">GUH15_27445</name>
</gene>
<name>A0A7U2LHA6_XANCI</name>
<dbReference type="GeneID" id="66913368"/>
<dbReference type="Proteomes" id="UP000653002">
    <property type="component" value="Unassembled WGS sequence"/>
</dbReference>
<dbReference type="AlphaFoldDB" id="A0A7U2LHA6"/>
<dbReference type="EMBL" id="JAABFR010002327">
    <property type="protein sequence ID" value="MBD4339717.1"/>
    <property type="molecule type" value="Genomic_DNA"/>
</dbReference>
<evidence type="ECO:0000313" key="2">
    <source>
        <dbReference type="Proteomes" id="UP000653002"/>
    </source>
</evidence>
<proteinExistence type="predicted"/>
<dbReference type="RefSeq" id="WP_045124161.1">
    <property type="nucleotide sequence ID" value="NZ_CAVLHM010000066.1"/>
</dbReference>
<comment type="caution">
    <text evidence="1">The sequence shown here is derived from an EMBL/GenBank/DDBJ whole genome shotgun (WGS) entry which is preliminary data.</text>
</comment>
<protein>
    <submittedName>
        <fullName evidence="1">Uncharacterized protein</fullName>
    </submittedName>
</protein>
<reference evidence="1" key="1">
    <citation type="submission" date="2020-01" db="EMBL/GenBank/DDBJ databases">
        <authorList>
            <person name="Richard D."/>
        </authorList>
    </citation>
    <scope>NUCLEOTIDE SEQUENCE</scope>
    <source>
        <strain evidence="1">JP541</strain>
    </source>
</reference>
<evidence type="ECO:0000313" key="1">
    <source>
        <dbReference type="EMBL" id="MBD4339717.1"/>
    </source>
</evidence>
<organism evidence="1 2">
    <name type="scientific">Xanthomonas citri pv. citri</name>
    <dbReference type="NCBI Taxonomy" id="611301"/>
    <lineage>
        <taxon>Bacteria</taxon>
        <taxon>Pseudomonadati</taxon>
        <taxon>Pseudomonadota</taxon>
        <taxon>Gammaproteobacteria</taxon>
        <taxon>Lysobacterales</taxon>
        <taxon>Lysobacteraceae</taxon>
        <taxon>Xanthomonas</taxon>
    </lineage>
</organism>
<sequence length="66" mass="7344">MTARKRVPGDRQGQWKAAFAAIVQQSLRWMRTGCAYCIGKPPHPGACIRTRAIAWSDRSFDAAPRA</sequence>